<gene>
    <name evidence="2" type="ORF">B843_03980</name>
</gene>
<dbReference type="PANTHER" id="PTHR35563">
    <property type="entry name" value="BARREL METAL-DEPENDENT HYDROLASE, PUTATIVE (AFU_ORTHOLOGUE AFUA_1G16240)-RELATED"/>
    <property type="match status" value="1"/>
</dbReference>
<feature type="domain" description="Amidohydrolase-related" evidence="1">
    <location>
        <begin position="6"/>
        <end position="246"/>
    </location>
</feature>
<proteinExistence type="predicted"/>
<name>W5XZV6_9CORY</name>
<organism evidence="2 3">
    <name type="scientific">Corynebacterium vitaeruminis DSM 20294</name>
    <dbReference type="NCBI Taxonomy" id="1224164"/>
    <lineage>
        <taxon>Bacteria</taxon>
        <taxon>Bacillati</taxon>
        <taxon>Actinomycetota</taxon>
        <taxon>Actinomycetes</taxon>
        <taxon>Mycobacteriales</taxon>
        <taxon>Corynebacteriaceae</taxon>
        <taxon>Corynebacterium</taxon>
    </lineage>
</organism>
<dbReference type="Proteomes" id="UP000019222">
    <property type="component" value="Chromosome"/>
</dbReference>
<dbReference type="Pfam" id="PF04909">
    <property type="entry name" value="Amidohydro_2"/>
    <property type="match status" value="1"/>
</dbReference>
<accession>W5XZV6</accession>
<dbReference type="InterPro" id="IPR032466">
    <property type="entry name" value="Metal_Hydrolase"/>
</dbReference>
<dbReference type="RefSeq" id="WP_025252228.1">
    <property type="nucleotide sequence ID" value="NZ_CP004353.1"/>
</dbReference>
<dbReference type="GO" id="GO:0016787">
    <property type="term" value="F:hydrolase activity"/>
    <property type="evidence" value="ECO:0007669"/>
    <property type="project" value="InterPro"/>
</dbReference>
<dbReference type="eggNOG" id="COG3618">
    <property type="taxonomic scope" value="Bacteria"/>
</dbReference>
<evidence type="ECO:0000313" key="3">
    <source>
        <dbReference type="Proteomes" id="UP000019222"/>
    </source>
</evidence>
<protein>
    <recommendedName>
        <fullName evidence="1">Amidohydrolase-related domain-containing protein</fullName>
    </recommendedName>
</protein>
<dbReference type="AlphaFoldDB" id="W5XZV6"/>
<dbReference type="InterPro" id="IPR006680">
    <property type="entry name" value="Amidohydro-rel"/>
</dbReference>
<dbReference type="PATRIC" id="fig|1224164.3.peg.787"/>
<dbReference type="SUPFAM" id="SSF51556">
    <property type="entry name" value="Metallo-dependent hydrolases"/>
    <property type="match status" value="1"/>
</dbReference>
<dbReference type="PANTHER" id="PTHR35563:SF2">
    <property type="entry name" value="BARREL METAL-DEPENDENT HYDROLASE, PUTATIVE (AFU_ORTHOLOGUE AFUA_1G16240)-RELATED"/>
    <property type="match status" value="1"/>
</dbReference>
<dbReference type="KEGG" id="cvt:B843_03980"/>
<dbReference type="Gene3D" id="3.20.20.140">
    <property type="entry name" value="Metal-dependent hydrolases"/>
    <property type="match status" value="1"/>
</dbReference>
<keyword evidence="3" id="KW-1185">Reference proteome</keyword>
<dbReference type="InterPro" id="IPR052358">
    <property type="entry name" value="Aro_Compnd_Degr_Hydrolases"/>
</dbReference>
<reference evidence="2 3" key="1">
    <citation type="submission" date="2013-02" db="EMBL/GenBank/DDBJ databases">
        <title>The complete genome sequence of Corynebacterium vitaeruminis DSM 20294.</title>
        <authorList>
            <person name="Ruckert C."/>
            <person name="Albersmeier A."/>
            <person name="Kalinowski J."/>
        </authorList>
    </citation>
    <scope>NUCLEOTIDE SEQUENCE [LARGE SCALE GENOMIC DNA]</scope>
    <source>
        <strain evidence="3">ATCC 10234</strain>
    </source>
</reference>
<dbReference type="STRING" id="1224164.B843_03980"/>
<evidence type="ECO:0000313" key="2">
    <source>
        <dbReference type="EMBL" id="AHI22185.1"/>
    </source>
</evidence>
<dbReference type="HOGENOM" id="CLU_064039_3_0_11"/>
<sequence>MIDVFDTHLHIIDPAHPLIENQGYLPEPFTAADYLAYPLGEFRITAGAVVSGSFQGFDQGYLADALAELGPTFKGVTQIPADTPDEEILRLDGLGVRAVRFNLKRGGSAEVADLDRLARRVNEVAGWHTELYVDAREAGPLKDTLKSLPAVSIDHLGMHEDGLPLLLELVEAGVKVKATGFGRIEMDPARAMRAILDVNPGALMVGTDLPSTRAKRPFEVHDFEIIAEVAGEHAPAVFYDNAAAFYA</sequence>
<dbReference type="EMBL" id="CP004353">
    <property type="protein sequence ID" value="AHI22185.1"/>
    <property type="molecule type" value="Genomic_DNA"/>
</dbReference>
<evidence type="ECO:0000259" key="1">
    <source>
        <dbReference type="Pfam" id="PF04909"/>
    </source>
</evidence>